<dbReference type="Pfam" id="PF23598">
    <property type="entry name" value="LRR_14"/>
    <property type="match status" value="1"/>
</dbReference>
<name>A0A5N5KGP9_9ROSI</name>
<evidence type="ECO:0000259" key="22">
    <source>
        <dbReference type="Pfam" id="PF23598"/>
    </source>
</evidence>
<comment type="caution">
    <text evidence="23">The sequence shown here is derived from an EMBL/GenBank/DDBJ whole genome shotgun (WGS) entry which is preliminary data.</text>
</comment>
<protein>
    <recommendedName>
        <fullName evidence="2">non-specific serine/threonine protein kinase</fullName>
        <ecNumber evidence="2">2.7.11.1</ecNumber>
    </recommendedName>
</protein>
<dbReference type="EC" id="2.7.11.1" evidence="2"/>
<dbReference type="GO" id="GO:0004674">
    <property type="term" value="F:protein serine/threonine kinase activity"/>
    <property type="evidence" value="ECO:0007669"/>
    <property type="project" value="UniProtKB-KW"/>
</dbReference>
<evidence type="ECO:0000256" key="7">
    <source>
        <dbReference type="ARBA" id="ARBA00022692"/>
    </source>
</evidence>
<keyword evidence="7 20" id="KW-0812">Transmembrane</keyword>
<comment type="catalytic activity">
    <reaction evidence="18">
        <text>L-seryl-[protein] + ATP = O-phospho-L-seryl-[protein] + ADP + H(+)</text>
        <dbReference type="Rhea" id="RHEA:17989"/>
        <dbReference type="Rhea" id="RHEA-COMP:9863"/>
        <dbReference type="Rhea" id="RHEA-COMP:11604"/>
        <dbReference type="ChEBI" id="CHEBI:15378"/>
        <dbReference type="ChEBI" id="CHEBI:29999"/>
        <dbReference type="ChEBI" id="CHEBI:30616"/>
        <dbReference type="ChEBI" id="CHEBI:83421"/>
        <dbReference type="ChEBI" id="CHEBI:456216"/>
        <dbReference type="EC" id="2.7.11.1"/>
    </reaction>
</comment>
<evidence type="ECO:0000256" key="14">
    <source>
        <dbReference type="ARBA" id="ARBA00023136"/>
    </source>
</evidence>
<evidence type="ECO:0000256" key="10">
    <source>
        <dbReference type="ARBA" id="ARBA00022741"/>
    </source>
</evidence>
<sequence length="2461" mass="274769">MAVPVEEAIAALSTFSLEDEQAEVQGAGVLVSSERGATSSPIEYTDVSAYRLSLSEDTKALNQLNGLIQEGKEMASVLYTYRSCVKALPQLPESMKQSQADLYLETYQVLDLEMSRLREIQRWQASAASKLAADMQRFSRPERRINGPTITHLWSMLKLLDVLVQLDHLKNAKASIPNDFSWYKRTFTQVSFQWQDIDSIREEIDDLQIFLSTSVEDILQVLIVFAIESLELDFALLFPERHILLRVLPVLVVLATSSEKDSESLYKRNDPIIPAFPDLHLSPAAILKELNVNSLLSDGGDNERQYLIANHIGTIRAEHDDFTIRFASSLNQLLLLKSIDGADVDWCKEVKGNMYDMVVEGFQLLSRWTARIWEQCAWKFSRPCKDAIPPESNGTSESFFDYEKVVRYNYNSEERKALVELVSYIKSVGSLMHRCDTLVADALWETIHAEVQDFVQNTLATMLKTTFRKKKDLSRILSDMRTLSADWMANTNKPESYLQSHGGDESKGNFFYPRPVAPTATQSDRVKIKAYHHFSKIWSRAKESNYKVSLVQMFDEDFYFKDREFSSCITLFLDIIYKGIVEDEKSRQSQFREHSMLVKQCLSDTNSERAVDIVHCLQFLIYEVVSGGNIRKPGGLFGNSGSEIPVNDLKQLETTFYKLGFFLHILDYSATVATLTDLGFLWFREFYLESSRVIQFPIECSLPWMLVDHVLESHNAGLLESVLMPFDIYNDSAQQALAALRQRFLYDEIEAEVDHCFDLFVSKLSEIIFTYYKSWAASELLDPSFLFASDNGEKYCVQPMRFTALFKMTRVKLLGRTIDLRRLVSERMNKVFRDNLEFLFDRFESQDLCAVVELEKLVEILKHAHGLLSKDLSIDSFSLMLNEMQENLSLVSFSSRLATQSKIDILFLDMEAFCVVNMQPLFCLLFSGRIDVEIIISDVLIVLILVFEMKLEESQANSIAFWLEDLYILSFCMGCPRETSHDNRCKMLHRDGNYNLSYSCVIYKPSIMRGKENEEDADWELKGKGDLVLIWSEMQSDFLPNFILCNTTQRFVRSSRVPLVPMQKPSVPYAKPNFYCGTQDLNSAHQSFARLHSGFFGIPHMFSIVRLLGSRSLPWLIRALLDHISNKVTMLEPMLTGLQEALPKSIGLLPFDGGVTGFIWRTQGRICYKLYHIPIPTTTNLEDLMHQIIVSDRKASECLGCMRVVKENLNWGTKSELKAEVFRGIKEIGSVLYWMGLLDIVLREVDTMHFMQTAPWLGLYPGADGQILQSQDGGDSPVVNLFKSATAAVMSNPGCPNPTSFYTMSKQAEAADLLYKANMNTGNVLEYALAFTSAALDKYCCKWSAAPKTGFIDITTSKDFYRIYSGLQIGHLEDSVKVSSNFEVLGDSVAWGGCTIIYLLGQQLHFELLDFSYQVLNVAEVEAGLLTQAHKNPHVAQGWETLLEAMKKARRLNNHVFSMLKARCPLEDKIACAIKQSGAPLHRMKFENTVSAFETLPQKGMERISYRMLTVFVVSLLFRQSMGLNAEGQFLLDIRSGIGDTNNHLGNWNPNDSTPCGWKGVNCTSDYNQVVRCLNLSSMNLSGSLSPSIGGLVHLTFLNLSFNVLSRNIPGEIGNCSSLEALHLNNNLFVGQLPVELAKLSCLTALNIANNRISGPFPDQIGNLLSLSLLIAYSNNITGPLPASLGNLKNLRIFRAGQNLISGSLPSEIGGCESLEYLGLAQNQFSGEIPKEIGMLQNLTDLVLWSNQLSGSIPVELGNCTNLRTLALYDNKLVGPIPQELGDLLFLRKLYLYRNSLNGAIPKEIGNLSSAVEIDFSENELTGEIPIELTKISGLQLLYIFENKLHGVIPDGLTTLENLTKLDLSINYLSGTIPIGFQHMKQLIMLQLFSNSLSGAIPQALGVYSKLWVVDLSNNYLTGEIPRHLCRNENLILLNLGSNNLKGCIPTGVTNCKPLVKLHLAANALVGNFPSDLCKMVNLSSLELYQNMFTGPIPPEISQCHVLQRLHLSGNYFTGELPKQIGKLSQLVSFNVSSNLLTGVIPAEIFSCKMLQRLDLTRNSFVGTIPSEIGALSQLEILELSENQLSGNLPVEVGNLSRLTYLQMGGNLFSGEIPVTLGGILSLQIALNLSCNNLSGPIPTELGNLVLLEFLLLNNNHLSGEIPDSFEKLSSLLGCNFSNNDLTGALPSLSLFQKTGMGSFSGNKGLCGGPFGNCNGSPPFSFHPSDAGGKSVRIGKIIAIISAVIGGISLILILVIVYFMRHPVEMAAPLQDKSSSSPISDIYLAPSDEFTFQDLVAATENFDDSFVIGRGACGTVYRADLPSGQYAYTLKITEKCDIYSYGVVLLELLTGRTPVQPLDQGGDLVSWARNYIQVHSLSPGILDDRVNVQDQNTIPHMITVMKIALLCTSLSPVDRPTMREVVLMLIESNKLVEHSNSSSSFSSSSPRHHTYSSDELINVHM</sequence>
<dbReference type="InterPro" id="IPR001611">
    <property type="entry name" value="Leu-rich_rpt"/>
</dbReference>
<reference evidence="24" key="1">
    <citation type="journal article" date="2019" name="Gigascience">
        <title>De novo genome assembly of the endangered Acer yangbiense, a plant species with extremely small populations endemic to Yunnan Province, China.</title>
        <authorList>
            <person name="Yang J."/>
            <person name="Wariss H.M."/>
            <person name="Tao L."/>
            <person name="Zhang R."/>
            <person name="Yun Q."/>
            <person name="Hollingsworth P."/>
            <person name="Dao Z."/>
            <person name="Luo G."/>
            <person name="Guo H."/>
            <person name="Ma Y."/>
            <person name="Sun W."/>
        </authorList>
    </citation>
    <scope>NUCLEOTIDE SEQUENCE [LARGE SCALE GENOMIC DNA]</scope>
    <source>
        <strain evidence="24">cv. br00</strain>
    </source>
</reference>
<keyword evidence="16" id="KW-0325">Glycoprotein</keyword>
<dbReference type="InterPro" id="IPR032675">
    <property type="entry name" value="LRR_dom_sf"/>
</dbReference>
<accession>A0A5N5KGP9</accession>
<organism evidence="23 24">
    <name type="scientific">Salix brachista</name>
    <dbReference type="NCBI Taxonomy" id="2182728"/>
    <lineage>
        <taxon>Eukaryota</taxon>
        <taxon>Viridiplantae</taxon>
        <taxon>Streptophyta</taxon>
        <taxon>Embryophyta</taxon>
        <taxon>Tracheophyta</taxon>
        <taxon>Spermatophyta</taxon>
        <taxon>Magnoliopsida</taxon>
        <taxon>eudicotyledons</taxon>
        <taxon>Gunneridae</taxon>
        <taxon>Pentapetalae</taxon>
        <taxon>rosids</taxon>
        <taxon>fabids</taxon>
        <taxon>Malpighiales</taxon>
        <taxon>Salicaceae</taxon>
        <taxon>Saliceae</taxon>
        <taxon>Salix</taxon>
    </lineage>
</organism>
<dbReference type="Pfam" id="PF00560">
    <property type="entry name" value="LRR_1"/>
    <property type="match status" value="7"/>
</dbReference>
<evidence type="ECO:0000256" key="1">
    <source>
        <dbReference type="ARBA" id="ARBA00004479"/>
    </source>
</evidence>
<dbReference type="SUPFAM" id="SSF52058">
    <property type="entry name" value="L domain-like"/>
    <property type="match status" value="2"/>
</dbReference>
<dbReference type="Pfam" id="PF13855">
    <property type="entry name" value="LRR_8"/>
    <property type="match status" value="1"/>
</dbReference>
<keyword evidence="6" id="KW-0808">Transferase</keyword>
<dbReference type="FunFam" id="3.80.10.10:FF:000680">
    <property type="entry name" value="Probable leucine-rich repeat receptor-like protein kinase At2g33170"/>
    <property type="match status" value="1"/>
</dbReference>
<comment type="catalytic activity">
    <reaction evidence="17">
        <text>L-threonyl-[protein] + ATP = O-phospho-L-threonyl-[protein] + ADP + H(+)</text>
        <dbReference type="Rhea" id="RHEA:46608"/>
        <dbReference type="Rhea" id="RHEA-COMP:11060"/>
        <dbReference type="Rhea" id="RHEA-COMP:11605"/>
        <dbReference type="ChEBI" id="CHEBI:15378"/>
        <dbReference type="ChEBI" id="CHEBI:30013"/>
        <dbReference type="ChEBI" id="CHEBI:30616"/>
        <dbReference type="ChEBI" id="CHEBI:61977"/>
        <dbReference type="ChEBI" id="CHEBI:456216"/>
        <dbReference type="EC" id="2.7.11.1"/>
    </reaction>
</comment>
<keyword evidence="15" id="KW-0675">Receptor</keyword>
<evidence type="ECO:0000256" key="18">
    <source>
        <dbReference type="ARBA" id="ARBA00048679"/>
    </source>
</evidence>
<dbReference type="GO" id="GO:0031267">
    <property type="term" value="F:small GTPase binding"/>
    <property type="evidence" value="ECO:0007669"/>
    <property type="project" value="InterPro"/>
</dbReference>
<evidence type="ECO:0000256" key="5">
    <source>
        <dbReference type="ARBA" id="ARBA00022614"/>
    </source>
</evidence>
<dbReference type="GO" id="GO:0016020">
    <property type="term" value="C:membrane"/>
    <property type="evidence" value="ECO:0007669"/>
    <property type="project" value="UniProtKB-SubCell"/>
</dbReference>
<evidence type="ECO:0000256" key="2">
    <source>
        <dbReference type="ARBA" id="ARBA00012513"/>
    </source>
</evidence>
<evidence type="ECO:0000256" key="16">
    <source>
        <dbReference type="ARBA" id="ARBA00023180"/>
    </source>
</evidence>
<dbReference type="PANTHER" id="PTHR12195">
    <property type="entry name" value="CYTOPLASMIC FMR1-INTERACTING PROTEIN-RELATED"/>
    <property type="match status" value="1"/>
</dbReference>
<keyword evidence="12" id="KW-0067">ATP-binding</keyword>
<evidence type="ECO:0000256" key="13">
    <source>
        <dbReference type="ARBA" id="ARBA00022989"/>
    </source>
</evidence>
<evidence type="ECO:0000256" key="15">
    <source>
        <dbReference type="ARBA" id="ARBA00023170"/>
    </source>
</evidence>
<evidence type="ECO:0000256" key="3">
    <source>
        <dbReference type="ARBA" id="ARBA00022527"/>
    </source>
</evidence>
<dbReference type="FunFam" id="3.80.10.10:FF:000655">
    <property type="entry name" value="Putative leucine-rich repeat receptor-like protein kinase"/>
    <property type="match status" value="1"/>
</dbReference>
<dbReference type="Gene3D" id="3.80.10.10">
    <property type="entry name" value="Ribonuclease Inhibitor"/>
    <property type="match status" value="3"/>
</dbReference>
<evidence type="ECO:0000256" key="8">
    <source>
        <dbReference type="ARBA" id="ARBA00022729"/>
    </source>
</evidence>
<evidence type="ECO:0000313" key="23">
    <source>
        <dbReference type="EMBL" id="KAB5529520.1"/>
    </source>
</evidence>
<dbReference type="SUPFAM" id="SSF52075">
    <property type="entry name" value="Outer arm dynein light chain 1"/>
    <property type="match status" value="1"/>
</dbReference>
<evidence type="ECO:0000256" key="9">
    <source>
        <dbReference type="ARBA" id="ARBA00022737"/>
    </source>
</evidence>
<evidence type="ECO:0000256" key="19">
    <source>
        <dbReference type="SAM" id="MobiDB-lite"/>
    </source>
</evidence>
<keyword evidence="4" id="KW-0597">Phosphoprotein</keyword>
<dbReference type="FunFam" id="3.80.10.10:FF:000627">
    <property type="entry name" value="Probable leucine-rich repeat receptor-like protein kinase At2g33170"/>
    <property type="match status" value="1"/>
</dbReference>
<dbReference type="InterPro" id="IPR013210">
    <property type="entry name" value="LRR_N_plant-typ"/>
</dbReference>
<comment type="subcellular location">
    <subcellularLocation>
        <location evidence="1">Membrane</location>
        <topology evidence="1">Single-pass type I membrane protein</topology>
    </subcellularLocation>
</comment>
<dbReference type="Proteomes" id="UP000326939">
    <property type="component" value="Chromosome 13"/>
</dbReference>
<dbReference type="InterPro" id="IPR011009">
    <property type="entry name" value="Kinase-like_dom_sf"/>
</dbReference>
<keyword evidence="8" id="KW-0732">Signal</keyword>
<dbReference type="GO" id="GO:0005524">
    <property type="term" value="F:ATP binding"/>
    <property type="evidence" value="ECO:0007669"/>
    <property type="project" value="UniProtKB-KW"/>
</dbReference>
<keyword evidence="14 20" id="KW-0472">Membrane</keyword>
<keyword evidence="24" id="KW-1185">Reference proteome</keyword>
<dbReference type="GO" id="GO:0030833">
    <property type="term" value="P:regulation of actin filament polymerization"/>
    <property type="evidence" value="ECO:0007669"/>
    <property type="project" value="InterPro"/>
</dbReference>
<keyword evidence="13 20" id="KW-1133">Transmembrane helix</keyword>
<evidence type="ECO:0000256" key="12">
    <source>
        <dbReference type="ARBA" id="ARBA00022840"/>
    </source>
</evidence>
<dbReference type="Gene3D" id="1.10.510.10">
    <property type="entry name" value="Transferase(Phosphotransferase) domain 1"/>
    <property type="match status" value="1"/>
</dbReference>
<keyword evidence="5" id="KW-0433">Leucine-rich repeat</keyword>
<evidence type="ECO:0000313" key="24">
    <source>
        <dbReference type="Proteomes" id="UP000326939"/>
    </source>
</evidence>
<dbReference type="Pfam" id="PF08263">
    <property type="entry name" value="LRRNT_2"/>
    <property type="match status" value="1"/>
</dbReference>
<evidence type="ECO:0000256" key="4">
    <source>
        <dbReference type="ARBA" id="ARBA00022553"/>
    </source>
</evidence>
<feature type="transmembrane region" description="Helical" evidence="20">
    <location>
        <begin position="2237"/>
        <end position="2260"/>
    </location>
</feature>
<dbReference type="Pfam" id="PF05994">
    <property type="entry name" value="FragX_IP"/>
    <property type="match status" value="4"/>
</dbReference>
<keyword evidence="10" id="KW-0547">Nucleotide-binding</keyword>
<dbReference type="SMART" id="SM00369">
    <property type="entry name" value="LRR_TYP"/>
    <property type="match status" value="9"/>
</dbReference>
<evidence type="ECO:0000256" key="20">
    <source>
        <dbReference type="SAM" id="Phobius"/>
    </source>
</evidence>
<dbReference type="SUPFAM" id="SSF56112">
    <property type="entry name" value="Protein kinase-like (PK-like)"/>
    <property type="match status" value="1"/>
</dbReference>
<keyword evidence="9" id="KW-0677">Repeat</keyword>
<feature type="region of interest" description="Disordered" evidence="19">
    <location>
        <begin position="2435"/>
        <end position="2461"/>
    </location>
</feature>
<evidence type="ECO:0000256" key="17">
    <source>
        <dbReference type="ARBA" id="ARBA00047899"/>
    </source>
</evidence>
<keyword evidence="3" id="KW-0723">Serine/threonine-protein kinase</keyword>
<dbReference type="FunFam" id="3.80.10.10:FF:000177">
    <property type="entry name" value="Leucine-rich repeat receptor-like serine/threonine-protein kinase At1g17230"/>
    <property type="match status" value="1"/>
</dbReference>
<feature type="domain" description="Leucine-rich repeat-containing N-terminal plant-type" evidence="21">
    <location>
        <begin position="1524"/>
        <end position="1564"/>
    </location>
</feature>
<feature type="compositionally biased region" description="Low complexity" evidence="19">
    <location>
        <begin position="2435"/>
        <end position="2445"/>
    </location>
</feature>
<evidence type="ECO:0000256" key="6">
    <source>
        <dbReference type="ARBA" id="ARBA00022679"/>
    </source>
</evidence>
<evidence type="ECO:0000256" key="11">
    <source>
        <dbReference type="ARBA" id="ARBA00022777"/>
    </source>
</evidence>
<dbReference type="EMBL" id="VDCV01000013">
    <property type="protein sequence ID" value="KAB5529520.1"/>
    <property type="molecule type" value="Genomic_DNA"/>
</dbReference>
<evidence type="ECO:0000259" key="21">
    <source>
        <dbReference type="Pfam" id="PF08263"/>
    </source>
</evidence>
<keyword evidence="11" id="KW-0418">Kinase</keyword>
<feature type="domain" description="Disease resistance R13L4/SHOC-2-like LRR" evidence="22">
    <location>
        <begin position="1569"/>
        <end position="1695"/>
    </location>
</feature>
<proteinExistence type="predicted"/>
<dbReference type="PRINTS" id="PR01698">
    <property type="entry name" value="CYTOFMRPINTP"/>
</dbReference>
<dbReference type="InterPro" id="IPR003591">
    <property type="entry name" value="Leu-rich_rpt_typical-subtyp"/>
</dbReference>
<dbReference type="InterPro" id="IPR055414">
    <property type="entry name" value="LRR_R13L4/SHOC2-like"/>
</dbReference>
<gene>
    <name evidence="23" type="ORF">DKX38_019601</name>
</gene>
<dbReference type="InterPro" id="IPR008081">
    <property type="entry name" value="Cytoplasmic_FMR1-int"/>
</dbReference>